<reference evidence="3 4" key="1">
    <citation type="submission" date="2023-08" db="EMBL/GenBank/DDBJ databases">
        <title>Black Yeasts Isolated from many extreme environments.</title>
        <authorList>
            <person name="Coleine C."/>
            <person name="Stajich J.E."/>
            <person name="Selbmann L."/>
        </authorList>
    </citation>
    <scope>NUCLEOTIDE SEQUENCE [LARGE SCALE GENOMIC DNA]</scope>
    <source>
        <strain evidence="3 4">CCFEE 5792</strain>
    </source>
</reference>
<dbReference type="RefSeq" id="XP_064709914.1">
    <property type="nucleotide sequence ID" value="XM_064853515.1"/>
</dbReference>
<dbReference type="AlphaFoldDB" id="A0AAV9NKA5"/>
<accession>A0AAV9NKA5</accession>
<sequence>MYWTAKSFSTTIVAATVVQIINTDLQITSLSTQYNEIPAGYTVPTNTNAQGTQTVAITYYRSDQRFTTTAAFPTQFNKFPQEVNWSGTLATTNAAGKSVCSTVASSAIDYVDYFSQDTVFTMPTGPYGPDPGGLLFTTSWVEDFTSMGQSYQAIFPGVTALQSCSIAHAVFPAVMELTARFITATAVSYVGGGSSGTATATDSAVEGGNSQNGASQTSPNTSSGSNSVVTQTVHTITSASLSTVISQGTAGPVTAVNTIMVTNLVTGPGSGNTAVSTPTAANGASSGKLDIALTAGFMALALHLVLATLVCYT</sequence>
<name>A0AAV9NKA5_9EURO</name>
<dbReference type="GeneID" id="89978135"/>
<comment type="caution">
    <text evidence="3">The sequence shown here is derived from an EMBL/GenBank/DDBJ whole genome shotgun (WGS) entry which is preliminary data.</text>
</comment>
<organism evidence="3 4">
    <name type="scientific">Exophiala bonariae</name>
    <dbReference type="NCBI Taxonomy" id="1690606"/>
    <lineage>
        <taxon>Eukaryota</taxon>
        <taxon>Fungi</taxon>
        <taxon>Dikarya</taxon>
        <taxon>Ascomycota</taxon>
        <taxon>Pezizomycotina</taxon>
        <taxon>Eurotiomycetes</taxon>
        <taxon>Chaetothyriomycetidae</taxon>
        <taxon>Chaetothyriales</taxon>
        <taxon>Herpotrichiellaceae</taxon>
        <taxon>Exophiala</taxon>
    </lineage>
</organism>
<evidence type="ECO:0000313" key="3">
    <source>
        <dbReference type="EMBL" id="KAK5060093.1"/>
    </source>
</evidence>
<keyword evidence="2" id="KW-0472">Membrane</keyword>
<evidence type="ECO:0000313" key="4">
    <source>
        <dbReference type="Proteomes" id="UP001358417"/>
    </source>
</evidence>
<keyword evidence="2" id="KW-1133">Transmembrane helix</keyword>
<protein>
    <submittedName>
        <fullName evidence="3">Uncharacterized protein</fullName>
    </submittedName>
</protein>
<feature type="compositionally biased region" description="Polar residues" evidence="1">
    <location>
        <begin position="208"/>
        <end position="229"/>
    </location>
</feature>
<evidence type="ECO:0000256" key="2">
    <source>
        <dbReference type="SAM" id="Phobius"/>
    </source>
</evidence>
<dbReference type="EMBL" id="JAVRRD010000004">
    <property type="protein sequence ID" value="KAK5060093.1"/>
    <property type="molecule type" value="Genomic_DNA"/>
</dbReference>
<keyword evidence="2" id="KW-0812">Transmembrane</keyword>
<feature type="transmembrane region" description="Helical" evidence="2">
    <location>
        <begin position="291"/>
        <end position="312"/>
    </location>
</feature>
<evidence type="ECO:0000256" key="1">
    <source>
        <dbReference type="SAM" id="MobiDB-lite"/>
    </source>
</evidence>
<keyword evidence="4" id="KW-1185">Reference proteome</keyword>
<proteinExistence type="predicted"/>
<feature type="region of interest" description="Disordered" evidence="1">
    <location>
        <begin position="200"/>
        <end position="229"/>
    </location>
</feature>
<dbReference type="Proteomes" id="UP001358417">
    <property type="component" value="Unassembled WGS sequence"/>
</dbReference>
<gene>
    <name evidence="3" type="ORF">LTR84_009977</name>
</gene>